<evidence type="ECO:0000256" key="4">
    <source>
        <dbReference type="SAM" id="MobiDB-lite"/>
    </source>
</evidence>
<evidence type="ECO:0000259" key="6">
    <source>
        <dbReference type="PROSITE" id="PS51741"/>
    </source>
</evidence>
<dbReference type="Gene3D" id="1.20.1270.60">
    <property type="entry name" value="Arfaptin homology (AH) domain/BAR domain"/>
    <property type="match status" value="1"/>
</dbReference>
<dbReference type="FunFam" id="1.20.1270.60:FF:000063">
    <property type="entry name" value="Rho GTPase activator"/>
    <property type="match status" value="1"/>
</dbReference>
<dbReference type="GO" id="GO:0005096">
    <property type="term" value="F:GTPase activator activity"/>
    <property type="evidence" value="ECO:0007669"/>
    <property type="project" value="UniProtKB-KW"/>
</dbReference>
<feature type="compositionally biased region" description="Polar residues" evidence="4">
    <location>
        <begin position="423"/>
        <end position="447"/>
    </location>
</feature>
<dbReference type="SUPFAM" id="SSF103657">
    <property type="entry name" value="BAR/IMD domain-like"/>
    <property type="match status" value="1"/>
</dbReference>
<dbReference type="CDD" id="cd07652">
    <property type="entry name" value="F-BAR_Rgd1"/>
    <property type="match status" value="1"/>
</dbReference>
<dbReference type="AlphaFoldDB" id="A0AAD9VZD3"/>
<dbReference type="FunFam" id="1.10.555.10:FF:000041">
    <property type="entry name" value="Rho GTPase activator (Rgd1)"/>
    <property type="match status" value="1"/>
</dbReference>
<feature type="compositionally biased region" description="Polar residues" evidence="4">
    <location>
        <begin position="460"/>
        <end position="495"/>
    </location>
</feature>
<feature type="region of interest" description="Disordered" evidence="4">
    <location>
        <begin position="365"/>
        <end position="573"/>
    </location>
</feature>
<comment type="caution">
    <text evidence="7">The sequence shown here is derived from an EMBL/GenBank/DDBJ whole genome shotgun (WGS) entry which is preliminary data.</text>
</comment>
<feature type="region of interest" description="Disordered" evidence="4">
    <location>
        <begin position="1"/>
        <end position="67"/>
    </location>
</feature>
<dbReference type="PROSITE" id="PS50238">
    <property type="entry name" value="RHOGAP"/>
    <property type="match status" value="1"/>
</dbReference>
<proteinExistence type="predicted"/>
<evidence type="ECO:0000259" key="5">
    <source>
        <dbReference type="PROSITE" id="PS50238"/>
    </source>
</evidence>
<feature type="compositionally biased region" description="Low complexity" evidence="4">
    <location>
        <begin position="404"/>
        <end position="418"/>
    </location>
</feature>
<dbReference type="PANTHER" id="PTHR23176:SF136">
    <property type="entry name" value="RHO GTPASE ACTIVATOR (RGD1)"/>
    <property type="match status" value="1"/>
</dbReference>
<dbReference type="PROSITE" id="PS51741">
    <property type="entry name" value="F_BAR"/>
    <property type="match status" value="1"/>
</dbReference>
<organism evidence="7 8">
    <name type="scientific">Phomopsis amygdali</name>
    <name type="common">Fusicoccum amygdali</name>
    <dbReference type="NCBI Taxonomy" id="1214568"/>
    <lineage>
        <taxon>Eukaryota</taxon>
        <taxon>Fungi</taxon>
        <taxon>Dikarya</taxon>
        <taxon>Ascomycota</taxon>
        <taxon>Pezizomycotina</taxon>
        <taxon>Sordariomycetes</taxon>
        <taxon>Sordariomycetidae</taxon>
        <taxon>Diaporthales</taxon>
        <taxon>Diaporthaceae</taxon>
        <taxon>Diaporthe</taxon>
    </lineage>
</organism>
<dbReference type="PANTHER" id="PTHR23176">
    <property type="entry name" value="RHO/RAC/CDC GTPASE-ACTIVATING PROTEIN"/>
    <property type="match status" value="1"/>
</dbReference>
<reference evidence="7" key="1">
    <citation type="submission" date="2023-06" db="EMBL/GenBank/DDBJ databases">
        <authorList>
            <person name="Noh H."/>
        </authorList>
    </citation>
    <scope>NUCLEOTIDE SEQUENCE</scope>
    <source>
        <strain evidence="7">DUCC20226</strain>
    </source>
</reference>
<dbReference type="GO" id="GO:0007165">
    <property type="term" value="P:signal transduction"/>
    <property type="evidence" value="ECO:0007669"/>
    <property type="project" value="InterPro"/>
</dbReference>
<name>A0AAD9VZD3_PHOAM</name>
<dbReference type="Pfam" id="PF00611">
    <property type="entry name" value="FCH"/>
    <property type="match status" value="1"/>
</dbReference>
<dbReference type="InterPro" id="IPR008936">
    <property type="entry name" value="Rho_GTPase_activation_prot"/>
</dbReference>
<evidence type="ECO:0000256" key="3">
    <source>
        <dbReference type="SAM" id="Coils"/>
    </source>
</evidence>
<feature type="compositionally biased region" description="Low complexity" evidence="4">
    <location>
        <begin position="52"/>
        <end position="62"/>
    </location>
</feature>
<feature type="domain" description="F-BAR" evidence="6">
    <location>
        <begin position="66"/>
        <end position="340"/>
    </location>
</feature>
<dbReference type="Pfam" id="PF00620">
    <property type="entry name" value="RhoGAP"/>
    <property type="match status" value="1"/>
</dbReference>
<keyword evidence="1" id="KW-0343">GTPase activation</keyword>
<dbReference type="GO" id="GO:0005938">
    <property type="term" value="C:cell cortex"/>
    <property type="evidence" value="ECO:0007669"/>
    <property type="project" value="UniProtKB-ARBA"/>
</dbReference>
<dbReference type="Proteomes" id="UP001265746">
    <property type="component" value="Unassembled WGS sequence"/>
</dbReference>
<dbReference type="InterPro" id="IPR000198">
    <property type="entry name" value="RhoGAP_dom"/>
</dbReference>
<gene>
    <name evidence="7" type="ORF">N8I77_010436</name>
</gene>
<evidence type="ECO:0000256" key="1">
    <source>
        <dbReference type="ARBA" id="ARBA00022468"/>
    </source>
</evidence>
<keyword evidence="8" id="KW-1185">Reference proteome</keyword>
<dbReference type="EMBL" id="JAUJFL010000006">
    <property type="protein sequence ID" value="KAK2600942.1"/>
    <property type="molecule type" value="Genomic_DNA"/>
</dbReference>
<keyword evidence="2 3" id="KW-0175">Coiled coil</keyword>
<dbReference type="SMART" id="SM00324">
    <property type="entry name" value="RhoGAP"/>
    <property type="match status" value="1"/>
</dbReference>
<dbReference type="InterPro" id="IPR001060">
    <property type="entry name" value="FCH_dom"/>
</dbReference>
<dbReference type="InterPro" id="IPR031160">
    <property type="entry name" value="F_BAR_dom"/>
</dbReference>
<sequence length="774" mass="84146">MADANASSDFLPHIPRERADSNMSLGGGYTLSENGENHSNGAGSQPGPPAPATAAAPATAPSGDEKQVQDVLSSEIGVATMLNRLKQSVASAKEFANFLKKRAAIEEDNANGLKRLARQTSDNMRRSDHLGGSFAKAFDGMMGTHSRIAENGMQYAMSLLQMAEDLNELAAIAEKQRKGWKQDGLAAEHRAADVEAQMRKSQAKYHSLAEEYDRVKTGDGQKGGKMFGFKGPKSAAQHEEELLRKVQAADQDYKTKVQAYQQERGQLISTTRPEAIKALQDIVRECDSGLVLQMQKFGEFRPCVAFRSWLMNILASFNEKLLLSNGLSVSPLKNGKSSRPDSMSLREIVQSVDTQRDLSEYLCANHSKVPPSKGEPKYERHPVLGGPSGGPTMTGAHPPPYQTSRSQPPGQGTGQPSGHSRQDSFQPTSPVKQPTQDQQQPLPSQDTDWSRAAMPPIPAQGTTSSNQHERSFSSASMLNQTGPTASQPQYSNRNSFGPGMLLSGSANSRYNEKPGMSTQGPPQLGALPFQEPAPYANPPPALPADNMPPQQHNQGSMGPGHARGSSPPRTVGSRPVFGVSLQRLYERDGLAVPMVVYQCIQAVDLFGLTVEGIYRLSGSLPQVNKMKSMFDTDTTSPQLDFRNPENFFHDVNSVAGLLKQFFRDLPDPLLTKEHYSAFIEAAKHDDDIVRRDSLHAIINSLPDPNYATLRAIALHLHRVMENSAANRMTSQNLAIVFGPTLMGGSVHGAISDSGFQSKVVDTILQNTYQIFDDD</sequence>
<dbReference type="SUPFAM" id="SSF48350">
    <property type="entry name" value="GTPase activation domain, GAP"/>
    <property type="match status" value="1"/>
</dbReference>
<dbReference type="InterPro" id="IPR050729">
    <property type="entry name" value="Rho-GAP"/>
</dbReference>
<evidence type="ECO:0000256" key="2">
    <source>
        <dbReference type="PROSITE-ProRule" id="PRU01077"/>
    </source>
</evidence>
<dbReference type="SMART" id="SM00055">
    <property type="entry name" value="FCH"/>
    <property type="match status" value="1"/>
</dbReference>
<feature type="coiled-coil region" evidence="3">
    <location>
        <begin position="156"/>
        <end position="211"/>
    </location>
</feature>
<feature type="compositionally biased region" description="Polar residues" evidence="4">
    <location>
        <begin position="31"/>
        <end position="40"/>
    </location>
</feature>
<dbReference type="InterPro" id="IPR027267">
    <property type="entry name" value="AH/BAR_dom_sf"/>
</dbReference>
<evidence type="ECO:0000313" key="7">
    <source>
        <dbReference type="EMBL" id="KAK2600942.1"/>
    </source>
</evidence>
<dbReference type="Gene3D" id="1.10.555.10">
    <property type="entry name" value="Rho GTPase activation protein"/>
    <property type="match status" value="1"/>
</dbReference>
<feature type="domain" description="Rho-GAP" evidence="5">
    <location>
        <begin position="579"/>
        <end position="771"/>
    </location>
</feature>
<protein>
    <submittedName>
        <fullName evidence="7">Uncharacterized protein</fullName>
    </submittedName>
</protein>
<evidence type="ECO:0000313" key="8">
    <source>
        <dbReference type="Proteomes" id="UP001265746"/>
    </source>
</evidence>
<accession>A0AAD9VZD3</accession>